<accession>A0A1F7JCN2</accession>
<proteinExistence type="predicted"/>
<sequence length="273" mass="30702">MKSLYVIADWAADSLTRAEVKIAVEGFLKDSKGSNISFISSTPSTIHTSFLIAQLALDVERYGQPLETVIFQNSDPRLKVYEATRNTEGTTPVIVKLKSGIYLLGPNCEYDFSLVKDKVEEIFVYKGIKVHGQFHSRDLYSRVCAHLMDYLEDELELDEISVDEIPDLTGFYIGHIDNFGNIKTTIRQEDFKGKYEYGDLVGLKINNVTKKAKFVANLFGGTPGELVIYPGSSGAPDNRFLEITIWRHFTETVPTTGREEFNKPRVGSVIELL</sequence>
<organism evidence="2 3">
    <name type="scientific">Candidatus Roizmanbacteria bacterium RIFCSPLOWO2_01_FULL_44_13</name>
    <dbReference type="NCBI Taxonomy" id="1802069"/>
    <lineage>
        <taxon>Bacteria</taxon>
        <taxon>Candidatus Roizmaniibacteriota</taxon>
    </lineage>
</organism>
<dbReference type="Proteomes" id="UP000178857">
    <property type="component" value="Unassembled WGS sequence"/>
</dbReference>
<dbReference type="Gene3D" id="2.40.30.90">
    <property type="entry name" value="Bacterial fluorinating enzyme like"/>
    <property type="match status" value="1"/>
</dbReference>
<evidence type="ECO:0000259" key="1">
    <source>
        <dbReference type="Pfam" id="PF20257"/>
    </source>
</evidence>
<comment type="caution">
    <text evidence="2">The sequence shown here is derived from an EMBL/GenBank/DDBJ whole genome shotgun (WGS) entry which is preliminary data.</text>
</comment>
<feature type="domain" description="S-adenosyl-l-methionine hydroxide adenosyltransferase C-terminal" evidence="1">
    <location>
        <begin position="173"/>
        <end position="234"/>
    </location>
</feature>
<dbReference type="Pfam" id="PF20257">
    <property type="entry name" value="SAM_HAT_C"/>
    <property type="match status" value="1"/>
</dbReference>
<gene>
    <name evidence="2" type="ORF">A2970_02410</name>
</gene>
<dbReference type="InterPro" id="IPR046470">
    <property type="entry name" value="SAM_HAT_C"/>
</dbReference>
<dbReference type="STRING" id="1802069.A2970_02410"/>
<dbReference type="EMBL" id="MGAT01000002">
    <property type="protein sequence ID" value="OGK53368.1"/>
    <property type="molecule type" value="Genomic_DNA"/>
</dbReference>
<dbReference type="InterPro" id="IPR023227">
    <property type="entry name" value="SAM_OH_AdoTrfase_C_sf"/>
</dbReference>
<dbReference type="SUPFAM" id="SSF101852">
    <property type="entry name" value="Bacterial fluorinating enzyme, C-terminal domain"/>
    <property type="match status" value="1"/>
</dbReference>
<protein>
    <recommendedName>
        <fullName evidence="1">S-adenosyl-l-methionine hydroxide adenosyltransferase C-terminal domain-containing protein</fullName>
    </recommendedName>
</protein>
<reference evidence="2 3" key="1">
    <citation type="journal article" date="2016" name="Nat. Commun.">
        <title>Thousands of microbial genomes shed light on interconnected biogeochemical processes in an aquifer system.</title>
        <authorList>
            <person name="Anantharaman K."/>
            <person name="Brown C.T."/>
            <person name="Hug L.A."/>
            <person name="Sharon I."/>
            <person name="Castelle C.J."/>
            <person name="Probst A.J."/>
            <person name="Thomas B.C."/>
            <person name="Singh A."/>
            <person name="Wilkins M.J."/>
            <person name="Karaoz U."/>
            <person name="Brodie E.L."/>
            <person name="Williams K.H."/>
            <person name="Hubbard S.S."/>
            <person name="Banfield J.F."/>
        </authorList>
    </citation>
    <scope>NUCLEOTIDE SEQUENCE [LARGE SCALE GENOMIC DNA]</scope>
</reference>
<name>A0A1F7JCN2_9BACT</name>
<evidence type="ECO:0000313" key="2">
    <source>
        <dbReference type="EMBL" id="OGK53368.1"/>
    </source>
</evidence>
<evidence type="ECO:0000313" key="3">
    <source>
        <dbReference type="Proteomes" id="UP000178857"/>
    </source>
</evidence>
<dbReference type="AlphaFoldDB" id="A0A1F7JCN2"/>